<evidence type="ECO:0000256" key="1">
    <source>
        <dbReference type="SAM" id="Phobius"/>
    </source>
</evidence>
<dbReference type="EMBL" id="KN549268">
    <property type="protein sequence ID" value="KHJ98850.1"/>
    <property type="molecule type" value="Genomic_DNA"/>
</dbReference>
<keyword evidence="1" id="KW-1133">Transmembrane helix</keyword>
<keyword evidence="1" id="KW-0472">Membrane</keyword>
<organism evidence="2 3">
    <name type="scientific">Oesophagostomum dentatum</name>
    <name type="common">Nodular worm</name>
    <dbReference type="NCBI Taxonomy" id="61180"/>
    <lineage>
        <taxon>Eukaryota</taxon>
        <taxon>Metazoa</taxon>
        <taxon>Ecdysozoa</taxon>
        <taxon>Nematoda</taxon>
        <taxon>Chromadorea</taxon>
        <taxon>Rhabditida</taxon>
        <taxon>Rhabditina</taxon>
        <taxon>Rhabditomorpha</taxon>
        <taxon>Strongyloidea</taxon>
        <taxon>Strongylidae</taxon>
        <taxon>Oesophagostomum</taxon>
    </lineage>
</organism>
<feature type="transmembrane region" description="Helical" evidence="1">
    <location>
        <begin position="29"/>
        <end position="49"/>
    </location>
</feature>
<evidence type="ECO:0000313" key="2">
    <source>
        <dbReference type="EMBL" id="KHJ98850.1"/>
    </source>
</evidence>
<reference evidence="2 3" key="1">
    <citation type="submission" date="2014-03" db="EMBL/GenBank/DDBJ databases">
        <title>Draft genome of the hookworm Oesophagostomum dentatum.</title>
        <authorList>
            <person name="Mitreva M."/>
        </authorList>
    </citation>
    <scope>NUCLEOTIDE SEQUENCE [LARGE SCALE GENOMIC DNA]</scope>
    <source>
        <strain evidence="2 3">OD-Hann</strain>
    </source>
</reference>
<evidence type="ECO:0000313" key="3">
    <source>
        <dbReference type="Proteomes" id="UP000053660"/>
    </source>
</evidence>
<name>A0A0B1TTT4_OESDE</name>
<gene>
    <name evidence="2" type="ORF">OESDEN_01161</name>
</gene>
<dbReference type="AlphaFoldDB" id="A0A0B1TTT4"/>
<proteinExistence type="predicted"/>
<protein>
    <submittedName>
        <fullName evidence="2">Uncharacterized protein</fullName>
    </submittedName>
</protein>
<keyword evidence="1" id="KW-0812">Transmembrane</keyword>
<keyword evidence="3" id="KW-1185">Reference proteome</keyword>
<sequence length="62" mass="7150">MQVKLESTCSRDNVENNDRLRKKHWLKTVCYSAYLQLCYWLCGCIAASLSDGYMFNPGSSHN</sequence>
<dbReference type="Proteomes" id="UP000053660">
    <property type="component" value="Unassembled WGS sequence"/>
</dbReference>
<accession>A0A0B1TTT4</accession>